<keyword evidence="2" id="KW-0808">Transferase</keyword>
<dbReference type="GO" id="GO:0005524">
    <property type="term" value="F:ATP binding"/>
    <property type="evidence" value="ECO:0007669"/>
    <property type="project" value="UniProtKB-UniRule"/>
</dbReference>
<evidence type="ECO:0000313" key="9">
    <source>
        <dbReference type="EMBL" id="NBI30824.1"/>
    </source>
</evidence>
<evidence type="ECO:0000256" key="6">
    <source>
        <dbReference type="PROSITE-ProRule" id="PRU10141"/>
    </source>
</evidence>
<dbReference type="EMBL" id="SIJB01000042">
    <property type="protein sequence ID" value="NBI30824.1"/>
    <property type="molecule type" value="Genomic_DNA"/>
</dbReference>
<dbReference type="Gene3D" id="3.30.200.20">
    <property type="entry name" value="Phosphorylase Kinase, domain 1"/>
    <property type="match status" value="1"/>
</dbReference>
<evidence type="ECO:0000259" key="8">
    <source>
        <dbReference type="PROSITE" id="PS50011"/>
    </source>
</evidence>
<dbReference type="SMART" id="SM00220">
    <property type="entry name" value="S_TKc"/>
    <property type="match status" value="1"/>
</dbReference>
<keyword evidence="3 6" id="KW-0547">Nucleotide-binding</keyword>
<feature type="domain" description="Protein kinase" evidence="8">
    <location>
        <begin position="28"/>
        <end position="283"/>
    </location>
</feature>
<dbReference type="PROSITE" id="PS00107">
    <property type="entry name" value="PROTEIN_KINASE_ATP"/>
    <property type="match status" value="1"/>
</dbReference>
<keyword evidence="1" id="KW-0723">Serine/threonine-protein kinase</keyword>
<dbReference type="AlphaFoldDB" id="A0A6N9Q878"/>
<accession>A0A6N9Q878</accession>
<evidence type="ECO:0000256" key="5">
    <source>
        <dbReference type="ARBA" id="ARBA00022840"/>
    </source>
</evidence>
<evidence type="ECO:0000256" key="7">
    <source>
        <dbReference type="SAM" id="Phobius"/>
    </source>
</evidence>
<dbReference type="InterPro" id="IPR000719">
    <property type="entry name" value="Prot_kinase_dom"/>
</dbReference>
<organism evidence="9 10">
    <name type="scientific">Chengkuizengella marina</name>
    <dbReference type="NCBI Taxonomy" id="2507566"/>
    <lineage>
        <taxon>Bacteria</taxon>
        <taxon>Bacillati</taxon>
        <taxon>Bacillota</taxon>
        <taxon>Bacilli</taxon>
        <taxon>Bacillales</taxon>
        <taxon>Paenibacillaceae</taxon>
        <taxon>Chengkuizengella</taxon>
    </lineage>
</organism>
<feature type="binding site" evidence="6">
    <location>
        <position position="55"/>
    </location>
    <ligand>
        <name>ATP</name>
        <dbReference type="ChEBI" id="CHEBI:30616"/>
    </ligand>
</feature>
<keyword evidence="7" id="KW-0472">Membrane</keyword>
<keyword evidence="4 9" id="KW-0418">Kinase</keyword>
<sequence length="304" mass="34887">MTTSYKSTNTTVLHEGFKIQGKWNKKNYEIQRLLGEGTSGKVYLVNYNQNVFAMKIGLDEISLQSEINVIKKINKKLEPDKKIFIDSDDFELNGKIYSFYIMKYIQGLDAKLFLNSNGQQWFHLVGLNILNQLQKLHQMNFIFGDLKIENVIVSEFGKVTLIDYGGVTPKGRSIKQFTEIYDRGYWINGTRKADEAYDIFSFAILCLILTGALSISNLTSEKRSGSYLLKRAKTNPHCKRMIPFLEKALNGTFSSTRCAREEWKKLMYGNGFENSNSIELPWLKPALASSIFVLVVTVYFSFIY</sequence>
<keyword evidence="5 6" id="KW-0067">ATP-binding</keyword>
<feature type="transmembrane region" description="Helical" evidence="7">
    <location>
        <begin position="199"/>
        <end position="219"/>
    </location>
</feature>
<protein>
    <submittedName>
        <fullName evidence="9">Protein kinase family protein</fullName>
    </submittedName>
</protein>
<proteinExistence type="predicted"/>
<dbReference type="PROSITE" id="PS50011">
    <property type="entry name" value="PROTEIN_KINASE_DOM"/>
    <property type="match status" value="1"/>
</dbReference>
<dbReference type="InterPro" id="IPR011009">
    <property type="entry name" value="Kinase-like_dom_sf"/>
</dbReference>
<evidence type="ECO:0000256" key="4">
    <source>
        <dbReference type="ARBA" id="ARBA00022777"/>
    </source>
</evidence>
<keyword evidence="10" id="KW-1185">Reference proteome</keyword>
<dbReference type="Pfam" id="PF00069">
    <property type="entry name" value="Pkinase"/>
    <property type="match status" value="1"/>
</dbReference>
<dbReference type="Gene3D" id="1.10.510.10">
    <property type="entry name" value="Transferase(Phosphotransferase) domain 1"/>
    <property type="match status" value="1"/>
</dbReference>
<evidence type="ECO:0000256" key="3">
    <source>
        <dbReference type="ARBA" id="ARBA00022741"/>
    </source>
</evidence>
<dbReference type="PANTHER" id="PTHR24351">
    <property type="entry name" value="RIBOSOMAL PROTEIN S6 KINASE"/>
    <property type="match status" value="1"/>
</dbReference>
<dbReference type="Proteomes" id="UP000448943">
    <property type="component" value="Unassembled WGS sequence"/>
</dbReference>
<evidence type="ECO:0000256" key="2">
    <source>
        <dbReference type="ARBA" id="ARBA00022679"/>
    </source>
</evidence>
<keyword evidence="7" id="KW-1133">Transmembrane helix</keyword>
<gene>
    <name evidence="9" type="ORF">ERL59_17885</name>
</gene>
<dbReference type="RefSeq" id="WP_160647634.1">
    <property type="nucleotide sequence ID" value="NZ_SIJB01000042.1"/>
</dbReference>
<dbReference type="GO" id="GO:0004674">
    <property type="term" value="F:protein serine/threonine kinase activity"/>
    <property type="evidence" value="ECO:0007669"/>
    <property type="project" value="UniProtKB-KW"/>
</dbReference>
<evidence type="ECO:0000256" key="1">
    <source>
        <dbReference type="ARBA" id="ARBA00022527"/>
    </source>
</evidence>
<keyword evidence="7" id="KW-0812">Transmembrane</keyword>
<feature type="transmembrane region" description="Helical" evidence="7">
    <location>
        <begin position="282"/>
        <end position="302"/>
    </location>
</feature>
<comment type="caution">
    <text evidence="9">The sequence shown here is derived from an EMBL/GenBank/DDBJ whole genome shotgun (WGS) entry which is preliminary data.</text>
</comment>
<name>A0A6N9Q878_9BACL</name>
<dbReference type="OrthoDB" id="583109at2"/>
<evidence type="ECO:0000313" key="10">
    <source>
        <dbReference type="Proteomes" id="UP000448943"/>
    </source>
</evidence>
<reference evidence="9 10" key="1">
    <citation type="submission" date="2019-01" db="EMBL/GenBank/DDBJ databases">
        <title>Chengkuizengella sp. nov., isolated from deep-sea sediment of East Pacific Ocean.</title>
        <authorList>
            <person name="Yang J."/>
            <person name="Lai Q."/>
            <person name="Shao Z."/>
        </authorList>
    </citation>
    <scope>NUCLEOTIDE SEQUENCE [LARGE SCALE GENOMIC DNA]</scope>
    <source>
        <strain evidence="9 10">YPA3-1-1</strain>
    </source>
</reference>
<dbReference type="InterPro" id="IPR017441">
    <property type="entry name" value="Protein_kinase_ATP_BS"/>
</dbReference>
<dbReference type="SUPFAM" id="SSF56112">
    <property type="entry name" value="Protein kinase-like (PK-like)"/>
    <property type="match status" value="1"/>
</dbReference>